<name>A0AAW0C0Y4_9AGAR</name>
<evidence type="ECO:0000259" key="1">
    <source>
        <dbReference type="PROSITE" id="PS50280"/>
    </source>
</evidence>
<dbReference type="InterPro" id="IPR001214">
    <property type="entry name" value="SET_dom"/>
</dbReference>
<evidence type="ECO:0000313" key="3">
    <source>
        <dbReference type="Proteomes" id="UP001383192"/>
    </source>
</evidence>
<proteinExistence type="predicted"/>
<dbReference type="SMART" id="SM00317">
    <property type="entry name" value="SET"/>
    <property type="match status" value="1"/>
</dbReference>
<evidence type="ECO:0000313" key="2">
    <source>
        <dbReference type="EMBL" id="KAK7032038.1"/>
    </source>
</evidence>
<dbReference type="Proteomes" id="UP001383192">
    <property type="component" value="Unassembled WGS sequence"/>
</dbReference>
<dbReference type="PANTHER" id="PTHR47332">
    <property type="entry name" value="SET DOMAIN-CONTAINING PROTEIN 5"/>
    <property type="match status" value="1"/>
</dbReference>
<keyword evidence="3" id="KW-1185">Reference proteome</keyword>
<dbReference type="AlphaFoldDB" id="A0AAW0C0Y4"/>
<dbReference type="InterPro" id="IPR053185">
    <property type="entry name" value="SET_domain_protein"/>
</dbReference>
<dbReference type="EMBL" id="JAYKXP010000068">
    <property type="protein sequence ID" value="KAK7032038.1"/>
    <property type="molecule type" value="Genomic_DNA"/>
</dbReference>
<protein>
    <recommendedName>
        <fullName evidence="1">SET domain-containing protein</fullName>
    </recommendedName>
</protein>
<dbReference type="PANTHER" id="PTHR47332:SF4">
    <property type="entry name" value="SET DOMAIN-CONTAINING PROTEIN 5"/>
    <property type="match status" value="1"/>
</dbReference>
<dbReference type="Pfam" id="PF00856">
    <property type="entry name" value="SET"/>
    <property type="match status" value="1"/>
</dbReference>
<dbReference type="PROSITE" id="PS50280">
    <property type="entry name" value="SET"/>
    <property type="match status" value="1"/>
</dbReference>
<reference evidence="2 3" key="1">
    <citation type="submission" date="2024-01" db="EMBL/GenBank/DDBJ databases">
        <title>A draft genome for a cacao thread blight-causing isolate of Paramarasmius palmivorus.</title>
        <authorList>
            <person name="Baruah I.K."/>
            <person name="Bukari Y."/>
            <person name="Amoako-Attah I."/>
            <person name="Meinhardt L.W."/>
            <person name="Bailey B.A."/>
            <person name="Cohen S.P."/>
        </authorList>
    </citation>
    <scope>NUCLEOTIDE SEQUENCE [LARGE SCALE GENOMIC DNA]</scope>
    <source>
        <strain evidence="2 3">GH-12</strain>
    </source>
</reference>
<accession>A0AAW0C0Y4</accession>
<comment type="caution">
    <text evidence="2">The sequence shown here is derived from an EMBL/GenBank/DDBJ whole genome shotgun (WGS) entry which is preliminary data.</text>
</comment>
<dbReference type="Gene3D" id="2.170.270.10">
    <property type="entry name" value="SET domain"/>
    <property type="match status" value="1"/>
</dbReference>
<dbReference type="InterPro" id="IPR046341">
    <property type="entry name" value="SET_dom_sf"/>
</dbReference>
<organism evidence="2 3">
    <name type="scientific">Paramarasmius palmivorus</name>
    <dbReference type="NCBI Taxonomy" id="297713"/>
    <lineage>
        <taxon>Eukaryota</taxon>
        <taxon>Fungi</taxon>
        <taxon>Dikarya</taxon>
        <taxon>Basidiomycota</taxon>
        <taxon>Agaricomycotina</taxon>
        <taxon>Agaricomycetes</taxon>
        <taxon>Agaricomycetidae</taxon>
        <taxon>Agaricales</taxon>
        <taxon>Marasmiineae</taxon>
        <taxon>Marasmiaceae</taxon>
        <taxon>Paramarasmius</taxon>
    </lineage>
</organism>
<gene>
    <name evidence="2" type="ORF">VNI00_013406</name>
</gene>
<dbReference type="SUPFAM" id="SSF82199">
    <property type="entry name" value="SET domain"/>
    <property type="match status" value="1"/>
</dbReference>
<feature type="domain" description="SET" evidence="1">
    <location>
        <begin position="106"/>
        <end position="280"/>
    </location>
</feature>
<sequence length="431" mass="48118">MMKRGFLNTSKAYPKDKPVVPLRRRRATSIDKVSVKGYTPAPLDFISKDTNRKNYKDSDWIMATLPSTPNAIVDGQTVCLITGRAKRQILNTPGYPQPLPRPKQSDCFRIEEIPGKGRGLVATKDIKWGDLIFAERPMIIHPAALPANTVSAPAHFTGAQKQQVGLNESERQIGLLINELSPEDQAAFRDLWNCHKEDGSGPLLGASRTNGFGVSDYHEPIKPGFPEHAGSYSATWKIISRLNHSCRPNVGSGWDSPSFSMHVYAGRDIKKGEELCLNYLGDTLQLTASRQRDLRSYGFECICPACTNAASSDARCKEIEDVTKPRFITGSCPKTLLRQQKEMLDRAIILMEVEGLQLTEQYGGSLSKMSQLCVASQDREGARKYKRMHEMFCRATESTKSAVRDQKEADNKKLSEELQRLVKAMGYQSMK</sequence>
<dbReference type="CDD" id="cd20071">
    <property type="entry name" value="SET_SMYD"/>
    <property type="match status" value="1"/>
</dbReference>